<dbReference type="CDD" id="cd18686">
    <property type="entry name" value="PIN_VapC-like"/>
    <property type="match status" value="1"/>
</dbReference>
<evidence type="ECO:0000256" key="2">
    <source>
        <dbReference type="ARBA" id="ARBA00022722"/>
    </source>
</evidence>
<protein>
    <recommendedName>
        <fullName evidence="5">Ribonuclease VapC</fullName>
        <shortName evidence="5">RNase VapC</shortName>
        <ecNumber evidence="5">3.1.-.-</ecNumber>
    </recommendedName>
    <alternativeName>
        <fullName evidence="5">Toxin VapC</fullName>
    </alternativeName>
</protein>
<dbReference type="EMBL" id="AEJF01000163">
    <property type="protein sequence ID" value="KLU23112.1"/>
    <property type="molecule type" value="Genomic_DNA"/>
</dbReference>
<reference evidence="7 8" key="1">
    <citation type="journal article" date="2015" name="Genome Announc.">
        <title>Draft Genome Sequence of Burkholderia sp. Strain PML1(12), an Ectomycorrhizosphere-Inhabiting Bacterium with Effective Mineral-Weathering Ability.</title>
        <authorList>
            <person name="Uroz S."/>
            <person name="Oger P."/>
        </authorList>
    </citation>
    <scope>NUCLEOTIDE SEQUENCE [LARGE SCALE GENOMIC DNA]</scope>
    <source>
        <strain evidence="8">PML1(12)</strain>
    </source>
</reference>
<evidence type="ECO:0000313" key="8">
    <source>
        <dbReference type="Proteomes" id="UP000035963"/>
    </source>
</evidence>
<comment type="caution">
    <text evidence="7">The sequence shown here is derived from an EMBL/GenBank/DDBJ whole genome shotgun (WGS) entry which is preliminary data.</text>
</comment>
<dbReference type="GO" id="GO:0090729">
    <property type="term" value="F:toxin activity"/>
    <property type="evidence" value="ECO:0007669"/>
    <property type="project" value="UniProtKB-KW"/>
</dbReference>
<comment type="function">
    <text evidence="5">Toxic component of a toxin-antitoxin (TA) system. An RNase.</text>
</comment>
<organism evidence="7 8">
    <name type="scientific">Caballeronia mineralivorans PML1(12)</name>
    <dbReference type="NCBI Taxonomy" id="908627"/>
    <lineage>
        <taxon>Bacteria</taxon>
        <taxon>Pseudomonadati</taxon>
        <taxon>Pseudomonadota</taxon>
        <taxon>Betaproteobacteria</taxon>
        <taxon>Burkholderiales</taxon>
        <taxon>Burkholderiaceae</taxon>
        <taxon>Caballeronia</taxon>
    </lineage>
</organism>
<evidence type="ECO:0000259" key="6">
    <source>
        <dbReference type="Pfam" id="PF01850"/>
    </source>
</evidence>
<name>A0A0J1CR55_9BURK</name>
<dbReference type="Pfam" id="PF01850">
    <property type="entry name" value="PIN"/>
    <property type="match status" value="1"/>
</dbReference>
<dbReference type="InterPro" id="IPR002716">
    <property type="entry name" value="PIN_dom"/>
</dbReference>
<keyword evidence="8" id="KW-1185">Reference proteome</keyword>
<evidence type="ECO:0000256" key="1">
    <source>
        <dbReference type="ARBA" id="ARBA00022649"/>
    </source>
</evidence>
<dbReference type="Gene3D" id="3.40.50.1010">
    <property type="entry name" value="5'-nuclease"/>
    <property type="match status" value="1"/>
</dbReference>
<gene>
    <name evidence="5" type="primary">vapC</name>
    <name evidence="7" type="ORF">EOS_27220</name>
</gene>
<dbReference type="GO" id="GO:0000287">
    <property type="term" value="F:magnesium ion binding"/>
    <property type="evidence" value="ECO:0007669"/>
    <property type="project" value="UniProtKB-UniRule"/>
</dbReference>
<dbReference type="InterPro" id="IPR022907">
    <property type="entry name" value="VapC_family"/>
</dbReference>
<evidence type="ECO:0000256" key="3">
    <source>
        <dbReference type="ARBA" id="ARBA00022723"/>
    </source>
</evidence>
<evidence type="ECO:0000256" key="4">
    <source>
        <dbReference type="ARBA" id="ARBA00022801"/>
    </source>
</evidence>
<keyword evidence="1 5" id="KW-1277">Toxin-antitoxin system</keyword>
<accession>A0A0J1CR55</accession>
<feature type="binding site" evidence="5">
    <location>
        <position position="95"/>
    </location>
    <ligand>
        <name>Mg(2+)</name>
        <dbReference type="ChEBI" id="CHEBI:18420"/>
    </ligand>
</feature>
<sequence>MATSMRVIDTSAWIEWLVGSALGKKLSKEFPDKSRCVVPTIVQLELSKWLVREVGEEQADQVIAYTQKCVVVPLDTATALLAADLHRAHKLATADAIVYATAQQQGADLLTCDAHFKDLPDTVFSPKPAHL</sequence>
<dbReference type="Proteomes" id="UP000035963">
    <property type="component" value="Unassembled WGS sequence"/>
</dbReference>
<keyword evidence="3 5" id="KW-0479">Metal-binding</keyword>
<comment type="similarity">
    <text evidence="5">Belongs to the PINc/VapC protein family.</text>
</comment>
<comment type="cofactor">
    <cofactor evidence="5">
        <name>Mg(2+)</name>
        <dbReference type="ChEBI" id="CHEBI:18420"/>
    </cofactor>
</comment>
<dbReference type="InterPro" id="IPR029060">
    <property type="entry name" value="PIN-like_dom_sf"/>
</dbReference>
<keyword evidence="2 5" id="KW-0540">Nuclease</keyword>
<proteinExistence type="inferred from homology"/>
<feature type="binding site" evidence="5">
    <location>
        <position position="9"/>
    </location>
    <ligand>
        <name>Mg(2+)</name>
        <dbReference type="ChEBI" id="CHEBI:18420"/>
    </ligand>
</feature>
<evidence type="ECO:0000313" key="7">
    <source>
        <dbReference type="EMBL" id="KLU23112.1"/>
    </source>
</evidence>
<dbReference type="SUPFAM" id="SSF88723">
    <property type="entry name" value="PIN domain-like"/>
    <property type="match status" value="1"/>
</dbReference>
<keyword evidence="5" id="KW-0460">Magnesium</keyword>
<evidence type="ECO:0000256" key="5">
    <source>
        <dbReference type="HAMAP-Rule" id="MF_00265"/>
    </source>
</evidence>
<dbReference type="GO" id="GO:0004540">
    <property type="term" value="F:RNA nuclease activity"/>
    <property type="evidence" value="ECO:0007669"/>
    <property type="project" value="InterPro"/>
</dbReference>
<dbReference type="AlphaFoldDB" id="A0A0J1CR55"/>
<dbReference type="EC" id="3.1.-.-" evidence="5"/>
<dbReference type="GO" id="GO:0016787">
    <property type="term" value="F:hydrolase activity"/>
    <property type="evidence" value="ECO:0007669"/>
    <property type="project" value="UniProtKB-KW"/>
</dbReference>
<feature type="domain" description="PIN" evidence="6">
    <location>
        <begin position="7"/>
        <end position="119"/>
    </location>
</feature>
<dbReference type="HAMAP" id="MF_00265">
    <property type="entry name" value="VapC_Nob1"/>
    <property type="match status" value="1"/>
</dbReference>
<dbReference type="PATRIC" id="fig|908627.4.peg.6088"/>
<keyword evidence="4 5" id="KW-0378">Hydrolase</keyword>
<keyword evidence="5" id="KW-0800">Toxin</keyword>